<accession>A0A0C1ZLU9</accession>
<proteinExistence type="predicted"/>
<dbReference type="RefSeq" id="WP_052559108.1">
    <property type="nucleotide sequence ID" value="NZ_JMCC02000182.1"/>
</dbReference>
<protein>
    <submittedName>
        <fullName evidence="3">Transposase</fullName>
    </submittedName>
</protein>
<feature type="domain" description="Transposase IS116/IS110/IS902 C-terminal" evidence="2">
    <location>
        <begin position="216"/>
        <end position="294"/>
    </location>
</feature>
<dbReference type="InterPro" id="IPR003346">
    <property type="entry name" value="Transposase_20"/>
</dbReference>
<evidence type="ECO:0000313" key="3">
    <source>
        <dbReference type="EMBL" id="KIG11773.1"/>
    </source>
</evidence>
<dbReference type="GO" id="GO:0004803">
    <property type="term" value="F:transposase activity"/>
    <property type="evidence" value="ECO:0007669"/>
    <property type="project" value="InterPro"/>
</dbReference>
<comment type="caution">
    <text evidence="3">The sequence shown here is derived from an EMBL/GenBank/DDBJ whole genome shotgun (WGS) entry which is preliminary data.</text>
</comment>
<dbReference type="InterPro" id="IPR047650">
    <property type="entry name" value="Transpos_IS110"/>
</dbReference>
<dbReference type="PANTHER" id="PTHR33055">
    <property type="entry name" value="TRANSPOSASE FOR INSERTION SEQUENCE ELEMENT IS1111A"/>
    <property type="match status" value="1"/>
</dbReference>
<gene>
    <name evidence="3" type="ORF">DB30_02551</name>
</gene>
<dbReference type="EMBL" id="JMCC02000182">
    <property type="protein sequence ID" value="KIG11773.1"/>
    <property type="molecule type" value="Genomic_DNA"/>
</dbReference>
<dbReference type="GO" id="GO:0006313">
    <property type="term" value="P:DNA transposition"/>
    <property type="evidence" value="ECO:0007669"/>
    <property type="project" value="InterPro"/>
</dbReference>
<dbReference type="NCBIfam" id="NF033542">
    <property type="entry name" value="transpos_IS110"/>
    <property type="match status" value="1"/>
</dbReference>
<sequence length="349" mass="39034">MNYLGIDVHSAASVWCLLDESGEQVERGRTPTTYPALRELASRLGDDTEILAGHEVGSQVYLVHDAVSAAGVTIQAFNANHLRMIAASRKKTDKHDAYWIARALQTGMTPHPVYIPSGRVRELRRLLARRRMVMRDRKRWQYRARAFLRSYGVLVSPGNSRIRQKVDEILETPDGTDTELLDSLGLCERSISLFAEECTDIDVKIATLTKDIDVIRRLRTIPGVGELVSANIYAAVGDITRFPNARKLAAYAGLVPTVSQSGGPARIGHITKEGAGELRAIMTQAAHIASFPRTKNADELRAYLERIRGNRGRKKIALTALARYMLSIAYHIWRDGTEYDPKRMRCNTH</sequence>
<organism evidence="3 4">
    <name type="scientific">Enhygromyxa salina</name>
    <dbReference type="NCBI Taxonomy" id="215803"/>
    <lineage>
        <taxon>Bacteria</taxon>
        <taxon>Pseudomonadati</taxon>
        <taxon>Myxococcota</taxon>
        <taxon>Polyangia</taxon>
        <taxon>Nannocystales</taxon>
        <taxon>Nannocystaceae</taxon>
        <taxon>Enhygromyxa</taxon>
    </lineage>
</organism>
<evidence type="ECO:0000313" key="4">
    <source>
        <dbReference type="Proteomes" id="UP000031599"/>
    </source>
</evidence>
<dbReference type="Proteomes" id="UP000031599">
    <property type="component" value="Unassembled WGS sequence"/>
</dbReference>
<dbReference type="InterPro" id="IPR002525">
    <property type="entry name" value="Transp_IS110-like_N"/>
</dbReference>
<evidence type="ECO:0000259" key="2">
    <source>
        <dbReference type="Pfam" id="PF02371"/>
    </source>
</evidence>
<dbReference type="AlphaFoldDB" id="A0A0C1ZLU9"/>
<evidence type="ECO:0000259" key="1">
    <source>
        <dbReference type="Pfam" id="PF01548"/>
    </source>
</evidence>
<feature type="domain" description="Transposase IS110-like N-terminal" evidence="1">
    <location>
        <begin position="4"/>
        <end position="151"/>
    </location>
</feature>
<dbReference type="Pfam" id="PF01548">
    <property type="entry name" value="DEDD_Tnp_IS110"/>
    <property type="match status" value="1"/>
</dbReference>
<dbReference type="Pfam" id="PF02371">
    <property type="entry name" value="Transposase_20"/>
    <property type="match status" value="1"/>
</dbReference>
<dbReference type="GO" id="GO:0003677">
    <property type="term" value="F:DNA binding"/>
    <property type="evidence" value="ECO:0007669"/>
    <property type="project" value="InterPro"/>
</dbReference>
<reference evidence="3 4" key="1">
    <citation type="submission" date="2014-12" db="EMBL/GenBank/DDBJ databases">
        <title>Genome assembly of Enhygromyxa salina DSM 15201.</title>
        <authorList>
            <person name="Sharma G."/>
            <person name="Subramanian S."/>
        </authorList>
    </citation>
    <scope>NUCLEOTIDE SEQUENCE [LARGE SCALE GENOMIC DNA]</scope>
    <source>
        <strain evidence="3 4">DSM 15201</strain>
    </source>
</reference>
<name>A0A0C1ZLU9_9BACT</name>